<organism evidence="2 3">
    <name type="scientific">Orchesella dallaii</name>
    <dbReference type="NCBI Taxonomy" id="48710"/>
    <lineage>
        <taxon>Eukaryota</taxon>
        <taxon>Metazoa</taxon>
        <taxon>Ecdysozoa</taxon>
        <taxon>Arthropoda</taxon>
        <taxon>Hexapoda</taxon>
        <taxon>Collembola</taxon>
        <taxon>Entomobryomorpha</taxon>
        <taxon>Entomobryoidea</taxon>
        <taxon>Orchesellidae</taxon>
        <taxon>Orchesellinae</taxon>
        <taxon>Orchesella</taxon>
    </lineage>
</organism>
<sequence>MHCFSKTRSAIPLLLSFCVLNPHPIVCGVASALKFGTVNNNNPPQMNNINVPNTKHEDSTFDPEFADESTWPQDVAMKYPSFHKFLTFHDASNTGGVRTNHPGRPQLLHHYLLSKPHSYPVAGKFQKMDSKVLFANALTGTADNDEMENWMTSQFGGNDRISSPNQNPHIGTSSFANLPKFWNRVRQNLRGLHDTDQDVGDGDRDGTV</sequence>
<evidence type="ECO:0000313" key="3">
    <source>
        <dbReference type="Proteomes" id="UP001642540"/>
    </source>
</evidence>
<proteinExistence type="predicted"/>
<name>A0ABP1S051_9HEXA</name>
<reference evidence="2 3" key="1">
    <citation type="submission" date="2024-08" db="EMBL/GenBank/DDBJ databases">
        <authorList>
            <person name="Cucini C."/>
            <person name="Frati F."/>
        </authorList>
    </citation>
    <scope>NUCLEOTIDE SEQUENCE [LARGE SCALE GENOMIC DNA]</scope>
</reference>
<dbReference type="Proteomes" id="UP001642540">
    <property type="component" value="Unassembled WGS sequence"/>
</dbReference>
<evidence type="ECO:0000256" key="1">
    <source>
        <dbReference type="SAM" id="SignalP"/>
    </source>
</evidence>
<comment type="caution">
    <text evidence="2">The sequence shown here is derived from an EMBL/GenBank/DDBJ whole genome shotgun (WGS) entry which is preliminary data.</text>
</comment>
<protein>
    <submittedName>
        <fullName evidence="2">Uncharacterized protein</fullName>
    </submittedName>
</protein>
<keyword evidence="1" id="KW-0732">Signal</keyword>
<evidence type="ECO:0000313" key="2">
    <source>
        <dbReference type="EMBL" id="CAL8140033.1"/>
    </source>
</evidence>
<dbReference type="EMBL" id="CAXLJM020000133">
    <property type="protein sequence ID" value="CAL8140033.1"/>
    <property type="molecule type" value="Genomic_DNA"/>
</dbReference>
<feature type="chain" id="PRO_5045392535" evidence="1">
    <location>
        <begin position="28"/>
        <end position="208"/>
    </location>
</feature>
<accession>A0ABP1S051</accession>
<gene>
    <name evidence="2" type="ORF">ODALV1_LOCUS28109</name>
</gene>
<feature type="signal peptide" evidence="1">
    <location>
        <begin position="1"/>
        <end position="27"/>
    </location>
</feature>
<keyword evidence="3" id="KW-1185">Reference proteome</keyword>